<gene>
    <name evidence="1" type="ORF">CBOVIS_LOCUS9563</name>
</gene>
<dbReference type="AlphaFoldDB" id="A0A8S1F236"/>
<dbReference type="EMBL" id="CADEPM010000006">
    <property type="protein sequence ID" value="CAB3407674.1"/>
    <property type="molecule type" value="Genomic_DNA"/>
</dbReference>
<evidence type="ECO:0000313" key="2">
    <source>
        <dbReference type="Proteomes" id="UP000494206"/>
    </source>
</evidence>
<proteinExistence type="predicted"/>
<reference evidence="1 2" key="1">
    <citation type="submission" date="2020-04" db="EMBL/GenBank/DDBJ databases">
        <authorList>
            <person name="Laetsch R D."/>
            <person name="Stevens L."/>
            <person name="Kumar S."/>
            <person name="Blaxter L. M."/>
        </authorList>
    </citation>
    <scope>NUCLEOTIDE SEQUENCE [LARGE SCALE GENOMIC DNA]</scope>
</reference>
<accession>A0A8S1F236</accession>
<keyword evidence="2" id="KW-1185">Reference proteome</keyword>
<organism evidence="1 2">
    <name type="scientific">Caenorhabditis bovis</name>
    <dbReference type="NCBI Taxonomy" id="2654633"/>
    <lineage>
        <taxon>Eukaryota</taxon>
        <taxon>Metazoa</taxon>
        <taxon>Ecdysozoa</taxon>
        <taxon>Nematoda</taxon>
        <taxon>Chromadorea</taxon>
        <taxon>Rhabditida</taxon>
        <taxon>Rhabditina</taxon>
        <taxon>Rhabditomorpha</taxon>
        <taxon>Rhabditoidea</taxon>
        <taxon>Rhabditidae</taxon>
        <taxon>Peloderinae</taxon>
        <taxon>Caenorhabditis</taxon>
    </lineage>
</organism>
<comment type="caution">
    <text evidence="1">The sequence shown here is derived from an EMBL/GenBank/DDBJ whole genome shotgun (WGS) entry which is preliminary data.</text>
</comment>
<sequence>MVPNDLNHHLRTHLSRLPAHPQEWDKPCYKHTIDTIDAVFPVNHPYDFFSSLWQIVIEEPLIRDQTVIYTHRKIDGIQEVRNIIGNNTDNLIQSLLLCSKSTIDDVMSMHLDVVIKVMPLTTIYFEINHIVEILDSVLPFILVNPELRMKIVGWLRGGRHVTSSTVGEILLPAALINFYMGKDVTKGRSELLPTIDEVRTKNAQLVRLIDAIHKSGLYSAESILNAIVPQFVAYTRVLRGERMSGMADDYQSMLRILSTHFGDIPFWNAIVEMPEIDVDDSDDYCGQLSVLLPCFKSYPKPHTIVVLRQLLRCIRFLILAFDPSPMLVLRDVTHRILDGMMGTTDHDGYAIVEILEMTIDLAKQMLEMFIGCLKEDVGIELILGILEKIVANSTGYTRIDLKDHLMIALSPKRFRKHLEKLNVDEVMVRVKILEFLCFLYTNSSSVPIESRPSSVIYAGRNPTPRSAFTPDELRQIDESAILEECADAIYEAIIKDECPFPIARMVDVYKIVYHTIPNHRRIIWNSAF</sequence>
<protein>
    <submittedName>
        <fullName evidence="1">Uncharacterized protein</fullName>
    </submittedName>
</protein>
<evidence type="ECO:0000313" key="1">
    <source>
        <dbReference type="EMBL" id="CAB3407674.1"/>
    </source>
</evidence>
<name>A0A8S1F236_9PELO</name>
<dbReference type="Proteomes" id="UP000494206">
    <property type="component" value="Unassembled WGS sequence"/>
</dbReference>